<dbReference type="AlphaFoldDB" id="A0A8H4AUY0"/>
<sequence>MFNLPRIVCTNYPVKVDVEYGITTAKFKIEKNIVAYKDNLKTTPMRVSKYHVNGRYFATIQYSKNYHIKTQNFS</sequence>
<comment type="caution">
    <text evidence="1">The sequence shown here is derived from an EMBL/GenBank/DDBJ whole genome shotgun (WGS) entry which is preliminary data.</text>
</comment>
<protein>
    <submittedName>
        <fullName evidence="1">Uncharacterized protein</fullName>
    </submittedName>
</protein>
<keyword evidence="2" id="KW-1185">Reference proteome</keyword>
<dbReference type="EMBL" id="WTPW01000204">
    <property type="protein sequence ID" value="KAF0535596.1"/>
    <property type="molecule type" value="Genomic_DNA"/>
</dbReference>
<reference evidence="1 2" key="1">
    <citation type="journal article" date="2019" name="Environ. Microbiol.">
        <title>At the nexus of three kingdoms: the genome of the mycorrhizal fungus Gigaspora margarita provides insights into plant, endobacterial and fungal interactions.</title>
        <authorList>
            <person name="Venice F."/>
            <person name="Ghignone S."/>
            <person name="Salvioli di Fossalunga A."/>
            <person name="Amselem J."/>
            <person name="Novero M."/>
            <person name="Xianan X."/>
            <person name="Sedzielewska Toro K."/>
            <person name="Morin E."/>
            <person name="Lipzen A."/>
            <person name="Grigoriev I.V."/>
            <person name="Henrissat B."/>
            <person name="Martin F.M."/>
            <person name="Bonfante P."/>
        </authorList>
    </citation>
    <scope>NUCLEOTIDE SEQUENCE [LARGE SCALE GENOMIC DNA]</scope>
    <source>
        <strain evidence="1 2">BEG34</strain>
    </source>
</reference>
<gene>
    <name evidence="1" type="ORF">F8M41_009525</name>
</gene>
<proteinExistence type="predicted"/>
<evidence type="ECO:0000313" key="2">
    <source>
        <dbReference type="Proteomes" id="UP000439903"/>
    </source>
</evidence>
<evidence type="ECO:0000313" key="1">
    <source>
        <dbReference type="EMBL" id="KAF0535596.1"/>
    </source>
</evidence>
<name>A0A8H4AUY0_GIGMA</name>
<accession>A0A8H4AUY0</accession>
<organism evidence="1 2">
    <name type="scientific">Gigaspora margarita</name>
    <dbReference type="NCBI Taxonomy" id="4874"/>
    <lineage>
        <taxon>Eukaryota</taxon>
        <taxon>Fungi</taxon>
        <taxon>Fungi incertae sedis</taxon>
        <taxon>Mucoromycota</taxon>
        <taxon>Glomeromycotina</taxon>
        <taxon>Glomeromycetes</taxon>
        <taxon>Diversisporales</taxon>
        <taxon>Gigasporaceae</taxon>
        <taxon>Gigaspora</taxon>
    </lineage>
</organism>
<dbReference type="Proteomes" id="UP000439903">
    <property type="component" value="Unassembled WGS sequence"/>
</dbReference>